<evidence type="ECO:0000313" key="3">
    <source>
        <dbReference type="EMBL" id="QDV75148.1"/>
    </source>
</evidence>
<dbReference type="PROSITE" id="PS51318">
    <property type="entry name" value="TAT"/>
    <property type="match status" value="1"/>
</dbReference>
<dbReference type="SUPFAM" id="SSF55347">
    <property type="entry name" value="Glyceraldehyde-3-phosphate dehydrogenase-like, C-terminal domain"/>
    <property type="match status" value="1"/>
</dbReference>
<dbReference type="PANTHER" id="PTHR43818:SF5">
    <property type="entry name" value="OXIDOREDUCTASE FAMILY PROTEIN"/>
    <property type="match status" value="1"/>
</dbReference>
<dbReference type="EMBL" id="CP036349">
    <property type="protein sequence ID" value="QDV75148.1"/>
    <property type="molecule type" value="Genomic_DNA"/>
</dbReference>
<gene>
    <name evidence="3" type="primary">gfo_2</name>
    <name evidence="3" type="ORF">Spa11_33580</name>
</gene>
<dbReference type="EC" id="1.1.99.28" evidence="3"/>
<keyword evidence="4" id="KW-1185">Reference proteome</keyword>
<dbReference type="Pfam" id="PF01408">
    <property type="entry name" value="GFO_IDH_MocA"/>
    <property type="match status" value="1"/>
</dbReference>
<accession>A0A518KBJ4</accession>
<evidence type="ECO:0000259" key="2">
    <source>
        <dbReference type="Pfam" id="PF19051"/>
    </source>
</evidence>
<dbReference type="RefSeq" id="WP_145114185.1">
    <property type="nucleotide sequence ID" value="NZ_CP036349.1"/>
</dbReference>
<dbReference type="InterPro" id="IPR050463">
    <property type="entry name" value="Gfo/Idh/MocA_oxidrdct_glycsds"/>
</dbReference>
<dbReference type="InterPro" id="IPR000683">
    <property type="entry name" value="Gfo/Idh/MocA-like_OxRdtase_N"/>
</dbReference>
<dbReference type="InterPro" id="IPR006311">
    <property type="entry name" value="TAT_signal"/>
</dbReference>
<keyword evidence="3" id="KW-0560">Oxidoreductase</keyword>
<proteinExistence type="predicted"/>
<sequence length="478" mass="52706">MSPKPLLASRRDFLKVSAASAAVASVAPGAWASGYRSANERPVCAFIGTGIRYGQLVHDFLKFGPGAALCDVDSAQLDAAVRQFHSVYEGRGVAAPTPDRYEDYRRILDRPDIDAVVIATPDHWHVKIAIEALQAGKDVYSEKPLTHNVGEGQLMLDALGRSKGVMAVGTQQRSNYQFQTAAALARTERAGKVQRVTCGLQGAPSSDSLPKCAPPSGMNWNRWLGPAPWADFRSASELPQGGYGSEFPYSRGHAHFRWWYEYAGGKLTDWGAHHVDIALWGLGKSDASMGRFTIDPKRVDHPVEFKDGYPVDETRLNTATGFDLNVKFEDGVELDIVDRSERLDFDNGIMFECEKGRFFVNRGKLKGKPVEELEGEPLPDSAFGDLYNGLTREQAEKNGLADGVNHVRNFIDCVKSRQTPISDVASHHRHLTVCHVANIAMRLGRKVTFDPASERFVNDEQADGLLSREPRKGFEFAT</sequence>
<feature type="domain" description="Gfo/Idh/MocA-like oxidoreductase bacterial type C-terminal" evidence="2">
    <location>
        <begin position="397"/>
        <end position="474"/>
    </location>
</feature>
<dbReference type="SUPFAM" id="SSF51735">
    <property type="entry name" value="NAD(P)-binding Rossmann-fold domains"/>
    <property type="match status" value="1"/>
</dbReference>
<dbReference type="Proteomes" id="UP000316426">
    <property type="component" value="Chromosome"/>
</dbReference>
<name>A0A518KBJ4_9BACT</name>
<evidence type="ECO:0000259" key="1">
    <source>
        <dbReference type="Pfam" id="PF01408"/>
    </source>
</evidence>
<dbReference type="InterPro" id="IPR036291">
    <property type="entry name" value="NAD(P)-bd_dom_sf"/>
</dbReference>
<dbReference type="Gene3D" id="3.30.360.10">
    <property type="entry name" value="Dihydrodipicolinate Reductase, domain 2"/>
    <property type="match status" value="1"/>
</dbReference>
<evidence type="ECO:0000313" key="4">
    <source>
        <dbReference type="Proteomes" id="UP000316426"/>
    </source>
</evidence>
<reference evidence="3 4" key="1">
    <citation type="submission" date="2019-02" db="EMBL/GenBank/DDBJ databases">
        <title>Deep-cultivation of Planctomycetes and their phenomic and genomic characterization uncovers novel biology.</title>
        <authorList>
            <person name="Wiegand S."/>
            <person name="Jogler M."/>
            <person name="Boedeker C."/>
            <person name="Pinto D."/>
            <person name="Vollmers J."/>
            <person name="Rivas-Marin E."/>
            <person name="Kohn T."/>
            <person name="Peeters S.H."/>
            <person name="Heuer A."/>
            <person name="Rast P."/>
            <person name="Oberbeckmann S."/>
            <person name="Bunk B."/>
            <person name="Jeske O."/>
            <person name="Meyerdierks A."/>
            <person name="Storesund J.E."/>
            <person name="Kallscheuer N."/>
            <person name="Luecker S."/>
            <person name="Lage O.M."/>
            <person name="Pohl T."/>
            <person name="Merkel B.J."/>
            <person name="Hornburger P."/>
            <person name="Mueller R.-W."/>
            <person name="Bruemmer F."/>
            <person name="Labrenz M."/>
            <person name="Spormann A.M."/>
            <person name="Op den Camp H."/>
            <person name="Overmann J."/>
            <person name="Amann R."/>
            <person name="Jetten M.S.M."/>
            <person name="Mascher T."/>
            <person name="Medema M.H."/>
            <person name="Devos D.P."/>
            <person name="Kaster A.-K."/>
            <person name="Ovreas L."/>
            <person name="Rohde M."/>
            <person name="Galperin M.Y."/>
            <person name="Jogler C."/>
        </authorList>
    </citation>
    <scope>NUCLEOTIDE SEQUENCE [LARGE SCALE GENOMIC DNA]</scope>
    <source>
        <strain evidence="3 4">Spa11</strain>
    </source>
</reference>
<protein>
    <submittedName>
        <fullName evidence="3">Glucose--fructose oxidoreductase</fullName>
        <ecNumber evidence="3">1.1.99.28</ecNumber>
    </submittedName>
</protein>
<dbReference type="Pfam" id="PF19051">
    <property type="entry name" value="GFO_IDH_MocA_C2"/>
    <property type="match status" value="2"/>
</dbReference>
<dbReference type="Gene3D" id="3.40.50.720">
    <property type="entry name" value="NAD(P)-binding Rossmann-like Domain"/>
    <property type="match status" value="1"/>
</dbReference>
<dbReference type="InterPro" id="IPR019546">
    <property type="entry name" value="TAT_signal_bac_arc"/>
</dbReference>
<dbReference type="GO" id="GO:0000166">
    <property type="term" value="F:nucleotide binding"/>
    <property type="evidence" value="ECO:0007669"/>
    <property type="project" value="InterPro"/>
</dbReference>
<feature type="domain" description="Gfo/Idh/MocA-like oxidoreductase N-terminal" evidence="1">
    <location>
        <begin position="44"/>
        <end position="169"/>
    </location>
</feature>
<feature type="domain" description="Gfo/Idh/MocA-like oxidoreductase bacterial type C-terminal" evidence="2">
    <location>
        <begin position="209"/>
        <end position="297"/>
    </location>
</feature>
<dbReference type="KEGG" id="bmei:Spa11_33580"/>
<dbReference type="AlphaFoldDB" id="A0A518KBJ4"/>
<organism evidence="3 4">
    <name type="scientific">Botrimarina mediterranea</name>
    <dbReference type="NCBI Taxonomy" id="2528022"/>
    <lineage>
        <taxon>Bacteria</taxon>
        <taxon>Pseudomonadati</taxon>
        <taxon>Planctomycetota</taxon>
        <taxon>Planctomycetia</taxon>
        <taxon>Pirellulales</taxon>
        <taxon>Lacipirellulaceae</taxon>
        <taxon>Botrimarina</taxon>
    </lineage>
</organism>
<dbReference type="GO" id="GO:0047061">
    <property type="term" value="F:glucose-fructose oxidoreductase activity"/>
    <property type="evidence" value="ECO:0007669"/>
    <property type="project" value="UniProtKB-EC"/>
</dbReference>
<dbReference type="PANTHER" id="PTHR43818">
    <property type="entry name" value="BCDNA.GH03377"/>
    <property type="match status" value="1"/>
</dbReference>
<dbReference type="NCBIfam" id="TIGR01409">
    <property type="entry name" value="TAT_signal_seq"/>
    <property type="match status" value="1"/>
</dbReference>
<dbReference type="InterPro" id="IPR043906">
    <property type="entry name" value="Gfo/Idh/MocA_OxRdtase_bact_C"/>
</dbReference>